<evidence type="ECO:0000256" key="8">
    <source>
        <dbReference type="SAM" id="Phobius"/>
    </source>
</evidence>
<feature type="transmembrane region" description="Helical" evidence="8">
    <location>
        <begin position="116"/>
        <end position="143"/>
    </location>
</feature>
<evidence type="ECO:0000256" key="5">
    <source>
        <dbReference type="ARBA" id="ARBA00022801"/>
    </source>
</evidence>
<dbReference type="InterPro" id="IPR026392">
    <property type="entry name" value="Exo/Archaeosortase_dom"/>
</dbReference>
<keyword evidence="7 8" id="KW-0472">Membrane</keyword>
<comment type="caution">
    <text evidence="9">The sequence shown here is derived from an EMBL/GenBank/DDBJ whole genome shotgun (WGS) entry which is preliminary data.</text>
</comment>
<reference evidence="9" key="1">
    <citation type="submission" date="2023-06" db="EMBL/GenBank/DDBJ databases">
        <title>Cytophagales bacterium Strain LB-30, isolated from soil.</title>
        <authorList>
            <person name="Liu B."/>
        </authorList>
    </citation>
    <scope>NUCLEOTIDE SEQUENCE</scope>
    <source>
        <strain evidence="9">LB-30</strain>
    </source>
</reference>
<dbReference type="RefSeq" id="WP_320005179.1">
    <property type="nucleotide sequence ID" value="NZ_JAUHJS010000007.1"/>
</dbReference>
<feature type="transmembrane region" description="Helical" evidence="8">
    <location>
        <begin position="85"/>
        <end position="109"/>
    </location>
</feature>
<organism evidence="9 10">
    <name type="scientific">Shiella aurantiaca</name>
    <dbReference type="NCBI Taxonomy" id="3058365"/>
    <lineage>
        <taxon>Bacteria</taxon>
        <taxon>Pseudomonadati</taxon>
        <taxon>Bacteroidota</taxon>
        <taxon>Cytophagia</taxon>
        <taxon>Cytophagales</taxon>
        <taxon>Shiellaceae</taxon>
        <taxon>Shiella</taxon>
    </lineage>
</organism>
<evidence type="ECO:0000256" key="4">
    <source>
        <dbReference type="ARBA" id="ARBA00022692"/>
    </source>
</evidence>
<dbReference type="NCBIfam" id="TIGR04128">
    <property type="entry name" value="exoso_Fjoh_1448"/>
    <property type="match status" value="1"/>
</dbReference>
<keyword evidence="2" id="KW-1003">Cell membrane</keyword>
<evidence type="ECO:0000313" key="9">
    <source>
        <dbReference type="EMBL" id="MDN4166641.1"/>
    </source>
</evidence>
<proteinExistence type="predicted"/>
<keyword evidence="5" id="KW-0378">Hydrolase</keyword>
<evidence type="ECO:0000256" key="3">
    <source>
        <dbReference type="ARBA" id="ARBA00022670"/>
    </source>
</evidence>
<accession>A0ABT8F9K1</accession>
<keyword evidence="3" id="KW-0645">Protease</keyword>
<keyword evidence="6 8" id="KW-1133">Transmembrane helix</keyword>
<dbReference type="InterPro" id="IPR026323">
    <property type="entry name" value="Exosortase-related_prot_XrtF"/>
</dbReference>
<protein>
    <submittedName>
        <fullName evidence="9">Exosortase family protein XrtF</fullName>
    </submittedName>
</protein>
<dbReference type="EMBL" id="JAUHJS010000007">
    <property type="protein sequence ID" value="MDN4166641.1"/>
    <property type="molecule type" value="Genomic_DNA"/>
</dbReference>
<evidence type="ECO:0000256" key="1">
    <source>
        <dbReference type="ARBA" id="ARBA00004651"/>
    </source>
</evidence>
<gene>
    <name evidence="9" type="primary">xrtF</name>
    <name evidence="9" type="ORF">QWY31_14115</name>
</gene>
<feature type="transmembrane region" description="Helical" evidence="8">
    <location>
        <begin position="12"/>
        <end position="36"/>
    </location>
</feature>
<evidence type="ECO:0000256" key="7">
    <source>
        <dbReference type="ARBA" id="ARBA00023136"/>
    </source>
</evidence>
<evidence type="ECO:0000313" key="10">
    <source>
        <dbReference type="Proteomes" id="UP001168552"/>
    </source>
</evidence>
<dbReference type="Proteomes" id="UP001168552">
    <property type="component" value="Unassembled WGS sequence"/>
</dbReference>
<name>A0ABT8F9K1_9BACT</name>
<sequence length="185" mass="21549">MMNELRTLLKEFAPSLLFLGKFLGLYLILNFSYGLYIDYYFPDPDPVTIWASDHSGWVLQVLGEEVSVEPSYTGPKVWLKSGEKIILSVFEGCSGLNVGIIFFAFVMAFSSLNVRMLWFVPLGLIVIHLSNLVRIVLLYYVTIYRPNFVYFTHKYLFTGFLYLIILGLWYLWVMHWMPKKQKADS</sequence>
<keyword evidence="4 8" id="KW-0812">Transmembrane</keyword>
<evidence type="ECO:0000256" key="6">
    <source>
        <dbReference type="ARBA" id="ARBA00022989"/>
    </source>
</evidence>
<evidence type="ECO:0000256" key="2">
    <source>
        <dbReference type="ARBA" id="ARBA00022475"/>
    </source>
</evidence>
<feature type="transmembrane region" description="Helical" evidence="8">
    <location>
        <begin position="155"/>
        <end position="173"/>
    </location>
</feature>
<keyword evidence="10" id="KW-1185">Reference proteome</keyword>
<comment type="subcellular location">
    <subcellularLocation>
        <location evidence="1">Cell membrane</location>
        <topology evidence="1">Multi-pass membrane protein</topology>
    </subcellularLocation>
</comment>
<dbReference type="NCBIfam" id="TIGR04178">
    <property type="entry name" value="exo_archaeo"/>
    <property type="match status" value="1"/>
</dbReference>